<protein>
    <submittedName>
        <fullName evidence="10">S8 family serine peptidase</fullName>
    </submittedName>
</protein>
<dbReference type="RefSeq" id="WP_378248771.1">
    <property type="nucleotide sequence ID" value="NZ_JBHSKF010000009.1"/>
</dbReference>
<sequence>MESKRKKVLAAIAVGASVTTGVVVTQAATAAPTAPQVQQHAAKIIVGYKSGAVEAVSYVAAAQDAEAKTGGKLARTLGTGAAVVALAPGEDVNAALAAYRADSSVAYAEPDLLVHRMAEPNDPEYAKQWDLFEATAGMNVPGAWAKSTGAGVTVAVIDTGYVAHSDLAAQIVPGYDFISDVDNAKDGNGRDSNPADPGDASTTSDCQGRGGAKSSWHGTHVAGTIAAQTNNGKGVVGIAYDAKIQPIRVLGKCGGSTSDIADAITWASGGSVPGVPANQNPAKVLNLSLGGQSSCLSTYQNAINGAVQRGSTVVIAAGNSNMDVANFTPANCNNVVAVASSNRQGNRAFYSNYGAKIDVAAPGGEVRRESDPPGSITTPENGIWSTLNAGDNGPTSENYEPYMGTSMAAPHVAGVAALMVAKKPSLTPAEVETLLKNNTRPLPGTCSGGCGTGLVDTVKTVNAVDGGQEPPAGEVTVTNPGNQSGRVGTAASLQIRATASGQGATLSYSATGLPAGLSINASTGLISGTPTTAGTSTVVVTARDSLNKTGTAQFTWTVTSGTGGGTVTVTNPGLQLDFRGWAASLQITARSSDGTALTYSATGLPTGMAINARTGLISGIPSRTGTYAVTVTATNAGGTAGTTTFTWYVF</sequence>
<evidence type="ECO:0000256" key="1">
    <source>
        <dbReference type="ARBA" id="ARBA00011073"/>
    </source>
</evidence>
<feature type="region of interest" description="Disordered" evidence="6">
    <location>
        <begin position="183"/>
        <end position="217"/>
    </location>
</feature>
<evidence type="ECO:0000259" key="9">
    <source>
        <dbReference type="Pfam" id="PF22148"/>
    </source>
</evidence>
<dbReference type="PROSITE" id="PS51892">
    <property type="entry name" value="SUBTILASE"/>
    <property type="match status" value="1"/>
</dbReference>
<proteinExistence type="inferred from homology"/>
<dbReference type="CDD" id="cd07496">
    <property type="entry name" value="Peptidases_S8_13"/>
    <property type="match status" value="1"/>
</dbReference>
<dbReference type="Gene3D" id="2.60.40.10">
    <property type="entry name" value="Immunoglobulins"/>
    <property type="match status" value="2"/>
</dbReference>
<feature type="active site" description="Charge relay system" evidence="5">
    <location>
        <position position="406"/>
    </location>
</feature>
<accession>A0ABW0ETP1</accession>
<feature type="compositionally biased region" description="Polar residues" evidence="6">
    <location>
        <begin position="375"/>
        <end position="391"/>
    </location>
</feature>
<evidence type="ECO:0000313" key="10">
    <source>
        <dbReference type="EMBL" id="MFC5288920.1"/>
    </source>
</evidence>
<keyword evidence="2 5" id="KW-0645">Protease</keyword>
<keyword evidence="4 5" id="KW-0720">Serine protease</keyword>
<dbReference type="InterPro" id="IPR000209">
    <property type="entry name" value="Peptidase_S8/S53_dom"/>
</dbReference>
<evidence type="ECO:0000256" key="7">
    <source>
        <dbReference type="SAM" id="SignalP"/>
    </source>
</evidence>
<dbReference type="InterPro" id="IPR015500">
    <property type="entry name" value="Peptidase_S8_subtilisin-rel"/>
</dbReference>
<dbReference type="InterPro" id="IPR022398">
    <property type="entry name" value="Peptidase_S8_His-AS"/>
</dbReference>
<dbReference type="EMBL" id="JBHSKF010000009">
    <property type="protein sequence ID" value="MFC5288920.1"/>
    <property type="molecule type" value="Genomic_DNA"/>
</dbReference>
<keyword evidence="7" id="KW-0732">Signal</keyword>
<comment type="similarity">
    <text evidence="1 5">Belongs to the peptidase S8 family.</text>
</comment>
<comment type="caution">
    <text evidence="10">The sequence shown here is derived from an EMBL/GenBank/DDBJ whole genome shotgun (WGS) entry which is preliminary data.</text>
</comment>
<dbReference type="SUPFAM" id="SSF52743">
    <property type="entry name" value="Subtilisin-like"/>
    <property type="match status" value="1"/>
</dbReference>
<feature type="domain" description="Fervidolysin-like N-terminal prodomain" evidence="9">
    <location>
        <begin position="42"/>
        <end position="110"/>
    </location>
</feature>
<dbReference type="PANTHER" id="PTHR43806:SF11">
    <property type="entry name" value="CEREVISIN-RELATED"/>
    <property type="match status" value="1"/>
</dbReference>
<feature type="chain" id="PRO_5046517534" evidence="7">
    <location>
        <begin position="31"/>
        <end position="650"/>
    </location>
</feature>
<evidence type="ECO:0000256" key="5">
    <source>
        <dbReference type="PROSITE-ProRule" id="PRU01240"/>
    </source>
</evidence>
<feature type="active site" description="Charge relay system" evidence="5">
    <location>
        <position position="158"/>
    </location>
</feature>
<keyword evidence="11" id="KW-1185">Reference proteome</keyword>
<dbReference type="Proteomes" id="UP001596157">
    <property type="component" value="Unassembled WGS sequence"/>
</dbReference>
<organism evidence="10 11">
    <name type="scientific">Actinokineospora guangxiensis</name>
    <dbReference type="NCBI Taxonomy" id="1490288"/>
    <lineage>
        <taxon>Bacteria</taxon>
        <taxon>Bacillati</taxon>
        <taxon>Actinomycetota</taxon>
        <taxon>Actinomycetes</taxon>
        <taxon>Pseudonocardiales</taxon>
        <taxon>Pseudonocardiaceae</taxon>
        <taxon>Actinokineospora</taxon>
    </lineage>
</organism>
<evidence type="ECO:0000256" key="6">
    <source>
        <dbReference type="SAM" id="MobiDB-lite"/>
    </source>
</evidence>
<dbReference type="InterPro" id="IPR015919">
    <property type="entry name" value="Cadherin-like_sf"/>
</dbReference>
<evidence type="ECO:0000313" key="11">
    <source>
        <dbReference type="Proteomes" id="UP001596157"/>
    </source>
</evidence>
<name>A0ABW0ETP1_9PSEU</name>
<dbReference type="Pfam" id="PF22148">
    <property type="entry name" value="Fervidolysin_NPro-like"/>
    <property type="match status" value="1"/>
</dbReference>
<dbReference type="PRINTS" id="PR00723">
    <property type="entry name" value="SUBTILISIN"/>
</dbReference>
<feature type="domain" description="Peptidase S8/S53" evidence="8">
    <location>
        <begin position="149"/>
        <end position="451"/>
    </location>
</feature>
<dbReference type="Gene3D" id="3.40.50.200">
    <property type="entry name" value="Peptidase S8/S53 domain"/>
    <property type="match status" value="1"/>
</dbReference>
<dbReference type="InterPro" id="IPR023828">
    <property type="entry name" value="Peptidase_S8_Ser-AS"/>
</dbReference>
<keyword evidence="3 5" id="KW-0378">Hydrolase</keyword>
<dbReference type="PANTHER" id="PTHR43806">
    <property type="entry name" value="PEPTIDASE S8"/>
    <property type="match status" value="1"/>
</dbReference>
<dbReference type="Pfam" id="PF00082">
    <property type="entry name" value="Peptidase_S8"/>
    <property type="match status" value="1"/>
</dbReference>
<dbReference type="PROSITE" id="PS00137">
    <property type="entry name" value="SUBTILASE_HIS"/>
    <property type="match status" value="1"/>
</dbReference>
<dbReference type="InterPro" id="IPR050131">
    <property type="entry name" value="Peptidase_S8_subtilisin-like"/>
</dbReference>
<feature type="signal peptide" evidence="7">
    <location>
        <begin position="1"/>
        <end position="30"/>
    </location>
</feature>
<gene>
    <name evidence="10" type="ORF">ACFPM7_17855</name>
</gene>
<evidence type="ECO:0000259" key="8">
    <source>
        <dbReference type="Pfam" id="PF00082"/>
    </source>
</evidence>
<dbReference type="InterPro" id="IPR054399">
    <property type="entry name" value="Fervidolysin-like_N_prodom"/>
</dbReference>
<evidence type="ECO:0000256" key="3">
    <source>
        <dbReference type="ARBA" id="ARBA00022801"/>
    </source>
</evidence>
<dbReference type="PROSITE" id="PS00138">
    <property type="entry name" value="SUBTILASE_SER"/>
    <property type="match status" value="1"/>
</dbReference>
<feature type="active site" description="Charge relay system" evidence="5">
    <location>
        <position position="217"/>
    </location>
</feature>
<dbReference type="InterPro" id="IPR013783">
    <property type="entry name" value="Ig-like_fold"/>
</dbReference>
<evidence type="ECO:0000256" key="4">
    <source>
        <dbReference type="ARBA" id="ARBA00022825"/>
    </source>
</evidence>
<dbReference type="Pfam" id="PF05345">
    <property type="entry name" value="He_PIG"/>
    <property type="match status" value="2"/>
</dbReference>
<reference evidence="11" key="1">
    <citation type="journal article" date="2019" name="Int. J. Syst. Evol. Microbiol.">
        <title>The Global Catalogue of Microorganisms (GCM) 10K type strain sequencing project: providing services to taxonomists for standard genome sequencing and annotation.</title>
        <authorList>
            <consortium name="The Broad Institute Genomics Platform"/>
            <consortium name="The Broad Institute Genome Sequencing Center for Infectious Disease"/>
            <person name="Wu L."/>
            <person name="Ma J."/>
        </authorList>
    </citation>
    <scope>NUCLEOTIDE SEQUENCE [LARGE SCALE GENOMIC DNA]</scope>
    <source>
        <strain evidence="11">CCUG 59778</strain>
    </source>
</reference>
<evidence type="ECO:0000256" key="2">
    <source>
        <dbReference type="ARBA" id="ARBA00022670"/>
    </source>
</evidence>
<dbReference type="SUPFAM" id="SSF49313">
    <property type="entry name" value="Cadherin-like"/>
    <property type="match status" value="2"/>
</dbReference>
<feature type="region of interest" description="Disordered" evidence="6">
    <location>
        <begin position="364"/>
        <end position="391"/>
    </location>
</feature>
<dbReference type="InterPro" id="IPR036852">
    <property type="entry name" value="Peptidase_S8/S53_dom_sf"/>
</dbReference>
<dbReference type="InterPro" id="IPR034176">
    <property type="entry name" value="Peptidases_S8_13"/>
</dbReference>